<accession>A0ABP4R7N6</accession>
<keyword evidence="5" id="KW-1185">Reference proteome</keyword>
<dbReference type="SUPFAM" id="SSF52091">
    <property type="entry name" value="SpoIIaa-like"/>
    <property type="match status" value="1"/>
</dbReference>
<name>A0ABP4R7N6_9ACTN</name>
<evidence type="ECO:0000256" key="1">
    <source>
        <dbReference type="ARBA" id="ARBA00009013"/>
    </source>
</evidence>
<dbReference type="InterPro" id="IPR058548">
    <property type="entry name" value="MlaB-like_STAS"/>
</dbReference>
<gene>
    <name evidence="4" type="primary">bldG_2</name>
    <name evidence="4" type="ORF">GCM10009733_038860</name>
</gene>
<evidence type="ECO:0000259" key="3">
    <source>
        <dbReference type="PROSITE" id="PS50801"/>
    </source>
</evidence>
<dbReference type="NCBIfam" id="TIGR00377">
    <property type="entry name" value="ant_ant_sig"/>
    <property type="match status" value="1"/>
</dbReference>
<dbReference type="InterPro" id="IPR036513">
    <property type="entry name" value="STAS_dom_sf"/>
</dbReference>
<evidence type="ECO:0000256" key="2">
    <source>
        <dbReference type="RuleBase" id="RU003749"/>
    </source>
</evidence>
<protein>
    <recommendedName>
        <fullName evidence="2">Anti-sigma factor antagonist</fullName>
    </recommendedName>
</protein>
<dbReference type="EMBL" id="BAAAMU010000025">
    <property type="protein sequence ID" value="GAA1637970.1"/>
    <property type="molecule type" value="Genomic_DNA"/>
</dbReference>
<comment type="caution">
    <text evidence="4">The sequence shown here is derived from an EMBL/GenBank/DDBJ whole genome shotgun (WGS) entry which is preliminary data.</text>
</comment>
<evidence type="ECO:0000313" key="5">
    <source>
        <dbReference type="Proteomes" id="UP001500064"/>
    </source>
</evidence>
<dbReference type="Proteomes" id="UP001500064">
    <property type="component" value="Unassembled WGS sequence"/>
</dbReference>
<proteinExistence type="inferred from homology"/>
<dbReference type="Gene3D" id="3.30.750.24">
    <property type="entry name" value="STAS domain"/>
    <property type="match status" value="1"/>
</dbReference>
<dbReference type="PROSITE" id="PS50801">
    <property type="entry name" value="STAS"/>
    <property type="match status" value="1"/>
</dbReference>
<dbReference type="InterPro" id="IPR002645">
    <property type="entry name" value="STAS_dom"/>
</dbReference>
<evidence type="ECO:0000313" key="4">
    <source>
        <dbReference type="EMBL" id="GAA1637970.1"/>
    </source>
</evidence>
<dbReference type="RefSeq" id="WP_346106558.1">
    <property type="nucleotide sequence ID" value="NZ_BAAAMU010000025.1"/>
</dbReference>
<dbReference type="InterPro" id="IPR003658">
    <property type="entry name" value="Anti-sigma_ant"/>
</dbReference>
<reference evidence="5" key="1">
    <citation type="journal article" date="2019" name="Int. J. Syst. Evol. Microbiol.">
        <title>The Global Catalogue of Microorganisms (GCM) 10K type strain sequencing project: providing services to taxonomists for standard genome sequencing and annotation.</title>
        <authorList>
            <consortium name="The Broad Institute Genomics Platform"/>
            <consortium name="The Broad Institute Genome Sequencing Center for Infectious Disease"/>
            <person name="Wu L."/>
            <person name="Ma J."/>
        </authorList>
    </citation>
    <scope>NUCLEOTIDE SEQUENCE [LARGE SCALE GENOMIC DNA]</scope>
    <source>
        <strain evidence="5">JCM 13929</strain>
    </source>
</reference>
<dbReference type="PANTHER" id="PTHR33495">
    <property type="entry name" value="ANTI-SIGMA FACTOR ANTAGONIST TM_1081-RELATED-RELATED"/>
    <property type="match status" value="1"/>
</dbReference>
<dbReference type="Pfam" id="PF13466">
    <property type="entry name" value="STAS_2"/>
    <property type="match status" value="1"/>
</dbReference>
<dbReference type="PANTHER" id="PTHR33495:SF2">
    <property type="entry name" value="ANTI-SIGMA FACTOR ANTAGONIST TM_1081-RELATED"/>
    <property type="match status" value="1"/>
</dbReference>
<dbReference type="CDD" id="cd07043">
    <property type="entry name" value="STAS_anti-anti-sigma_factors"/>
    <property type="match status" value="1"/>
</dbReference>
<organism evidence="4 5">
    <name type="scientific">Nonomuraea maheshkhaliensis</name>
    <dbReference type="NCBI Taxonomy" id="419590"/>
    <lineage>
        <taxon>Bacteria</taxon>
        <taxon>Bacillati</taxon>
        <taxon>Actinomycetota</taxon>
        <taxon>Actinomycetes</taxon>
        <taxon>Streptosporangiales</taxon>
        <taxon>Streptosporangiaceae</taxon>
        <taxon>Nonomuraea</taxon>
    </lineage>
</organism>
<feature type="domain" description="STAS" evidence="3">
    <location>
        <begin position="19"/>
        <end position="107"/>
    </location>
</feature>
<comment type="similarity">
    <text evidence="1 2">Belongs to the anti-sigma-factor antagonist family.</text>
</comment>
<sequence length="107" mass="11292">MIAIDAASPAEMNASAPTLVQLSGDIDIFTTARLRQRLIDTLGHSSGLLVLDLSQVTFCGAGGLGVLVGVQNRAQARGITLALTGVPPRVAWLLRITGLDHRFLVME</sequence>